<evidence type="ECO:0000259" key="1">
    <source>
        <dbReference type="Pfam" id="PF14821"/>
    </source>
</evidence>
<sequence>MKYRSTRGGVSGLSFEDALYTGYTSDGGIIMPEVIPKIAKDVLKSWVNLSYMQLAKRCWTRHSVDLLTLTLLLYPILKMD</sequence>
<dbReference type="Gene3D" id="3.90.1380.10">
    <property type="entry name" value="Threonine synthase, N-terminal domain"/>
    <property type="match status" value="1"/>
</dbReference>
<proteinExistence type="predicted"/>
<gene>
    <name evidence="2" type="ORF">KUTeg_005299</name>
</gene>
<protein>
    <recommendedName>
        <fullName evidence="1">Threonine synthase N-terminal domain-containing protein</fullName>
    </recommendedName>
</protein>
<dbReference type="InterPro" id="IPR051166">
    <property type="entry name" value="Threonine_Synthase"/>
</dbReference>
<feature type="domain" description="Threonine synthase N-terminal" evidence="1">
    <location>
        <begin position="2"/>
        <end position="59"/>
    </location>
</feature>
<dbReference type="InterPro" id="IPR037158">
    <property type="entry name" value="Thr_synth_N_sf"/>
</dbReference>
<dbReference type="PANTHER" id="PTHR42690">
    <property type="entry name" value="THREONINE SYNTHASE FAMILY MEMBER"/>
    <property type="match status" value="1"/>
</dbReference>
<reference evidence="2 3" key="1">
    <citation type="submission" date="2022-12" db="EMBL/GenBank/DDBJ databases">
        <title>Chromosome-level genome of Tegillarca granosa.</title>
        <authorList>
            <person name="Kim J."/>
        </authorList>
    </citation>
    <scope>NUCLEOTIDE SEQUENCE [LARGE SCALE GENOMIC DNA]</scope>
    <source>
        <strain evidence="2">Teg-2019</strain>
        <tissue evidence="2">Adductor muscle</tissue>
    </source>
</reference>
<comment type="caution">
    <text evidence="2">The sequence shown here is derived from an EMBL/GenBank/DDBJ whole genome shotgun (WGS) entry which is preliminary data.</text>
</comment>
<evidence type="ECO:0000313" key="3">
    <source>
        <dbReference type="Proteomes" id="UP001217089"/>
    </source>
</evidence>
<dbReference type="PANTHER" id="PTHR42690:SF1">
    <property type="entry name" value="THREONINE SYNTHASE-LIKE 2"/>
    <property type="match status" value="1"/>
</dbReference>
<dbReference type="SUPFAM" id="SSF53686">
    <property type="entry name" value="Tryptophan synthase beta subunit-like PLP-dependent enzymes"/>
    <property type="match status" value="1"/>
</dbReference>
<dbReference type="Pfam" id="PF14821">
    <property type="entry name" value="Thr_synth_N"/>
    <property type="match status" value="1"/>
</dbReference>
<dbReference type="EMBL" id="JARBDR010000246">
    <property type="protein sequence ID" value="KAJ8317395.1"/>
    <property type="molecule type" value="Genomic_DNA"/>
</dbReference>
<dbReference type="InterPro" id="IPR036052">
    <property type="entry name" value="TrpB-like_PALP_sf"/>
</dbReference>
<dbReference type="Proteomes" id="UP001217089">
    <property type="component" value="Unassembled WGS sequence"/>
</dbReference>
<dbReference type="InterPro" id="IPR029144">
    <property type="entry name" value="Thr_synth_N"/>
</dbReference>
<name>A0ABQ9FM97_TEGGR</name>
<accession>A0ABQ9FM97</accession>
<organism evidence="2 3">
    <name type="scientific">Tegillarca granosa</name>
    <name type="common">Malaysian cockle</name>
    <name type="synonym">Anadara granosa</name>
    <dbReference type="NCBI Taxonomy" id="220873"/>
    <lineage>
        <taxon>Eukaryota</taxon>
        <taxon>Metazoa</taxon>
        <taxon>Spiralia</taxon>
        <taxon>Lophotrochozoa</taxon>
        <taxon>Mollusca</taxon>
        <taxon>Bivalvia</taxon>
        <taxon>Autobranchia</taxon>
        <taxon>Pteriomorphia</taxon>
        <taxon>Arcoida</taxon>
        <taxon>Arcoidea</taxon>
        <taxon>Arcidae</taxon>
        <taxon>Tegillarca</taxon>
    </lineage>
</organism>
<evidence type="ECO:0000313" key="2">
    <source>
        <dbReference type="EMBL" id="KAJ8317395.1"/>
    </source>
</evidence>
<keyword evidence="3" id="KW-1185">Reference proteome</keyword>